<evidence type="ECO:0000256" key="3">
    <source>
        <dbReference type="ARBA" id="ARBA00022692"/>
    </source>
</evidence>
<evidence type="ECO:0000256" key="9">
    <source>
        <dbReference type="PIRNR" id="PIRNR016089"/>
    </source>
</evidence>
<keyword evidence="5" id="KW-0735">Signal-anchor</keyword>
<comment type="similarity">
    <text evidence="2 9">Belongs to the SPCS3 family.</text>
</comment>
<protein>
    <recommendedName>
        <fullName evidence="9">Signal peptidase subunit 3</fullName>
    </recommendedName>
</protein>
<keyword evidence="12" id="KW-1185">Reference proteome</keyword>
<organism evidence="11 12">
    <name type="scientific">Coemansia guatemalensis</name>
    <dbReference type="NCBI Taxonomy" id="2761395"/>
    <lineage>
        <taxon>Eukaryota</taxon>
        <taxon>Fungi</taxon>
        <taxon>Fungi incertae sedis</taxon>
        <taxon>Zoopagomycota</taxon>
        <taxon>Kickxellomycotina</taxon>
        <taxon>Kickxellomycetes</taxon>
        <taxon>Kickxellales</taxon>
        <taxon>Kickxellaceae</taxon>
        <taxon>Coemansia</taxon>
    </lineage>
</organism>
<dbReference type="PIRSF" id="PIRSF016089">
    <property type="entry name" value="SPC22"/>
    <property type="match status" value="1"/>
</dbReference>
<evidence type="ECO:0000313" key="11">
    <source>
        <dbReference type="EMBL" id="KAJ2803511.1"/>
    </source>
</evidence>
<dbReference type="GO" id="GO:0045047">
    <property type="term" value="P:protein targeting to ER"/>
    <property type="evidence" value="ECO:0007669"/>
    <property type="project" value="TreeGrafter"/>
</dbReference>
<evidence type="ECO:0000256" key="5">
    <source>
        <dbReference type="ARBA" id="ARBA00022968"/>
    </source>
</evidence>
<dbReference type="GO" id="GO:0006465">
    <property type="term" value="P:signal peptide processing"/>
    <property type="evidence" value="ECO:0007669"/>
    <property type="project" value="UniProtKB-UniRule"/>
</dbReference>
<dbReference type="GO" id="GO:0005787">
    <property type="term" value="C:signal peptidase complex"/>
    <property type="evidence" value="ECO:0007669"/>
    <property type="project" value="UniProtKB-UniRule"/>
</dbReference>
<dbReference type="Proteomes" id="UP001140094">
    <property type="component" value="Unassembled WGS sequence"/>
</dbReference>
<evidence type="ECO:0000256" key="8">
    <source>
        <dbReference type="ARBA" id="ARBA00045670"/>
    </source>
</evidence>
<evidence type="ECO:0000256" key="4">
    <source>
        <dbReference type="ARBA" id="ARBA00022824"/>
    </source>
</evidence>
<comment type="subcellular location">
    <subcellularLocation>
        <location evidence="1">Endoplasmic reticulum membrane</location>
        <topology evidence="1">Single-pass type II membrane protein</topology>
    </subcellularLocation>
</comment>
<evidence type="ECO:0000256" key="1">
    <source>
        <dbReference type="ARBA" id="ARBA00004648"/>
    </source>
</evidence>
<dbReference type="AlphaFoldDB" id="A0A9W8HX35"/>
<proteinExistence type="inferred from homology"/>
<accession>A0A9W8HX35</accession>
<name>A0A9W8HX35_9FUNG</name>
<keyword evidence="4 9" id="KW-0256">Endoplasmic reticulum</keyword>
<gene>
    <name evidence="11" type="primary">SPC3</name>
    <name evidence="11" type="ORF">H4R20_002861</name>
</gene>
<dbReference type="PANTHER" id="PTHR12804:SF0">
    <property type="entry name" value="SIGNAL PEPTIDASE COMPLEX SUBUNIT 3"/>
    <property type="match status" value="1"/>
</dbReference>
<evidence type="ECO:0000256" key="2">
    <source>
        <dbReference type="ARBA" id="ARBA00009289"/>
    </source>
</evidence>
<feature type="transmembrane region" description="Helical" evidence="10">
    <location>
        <begin position="12"/>
        <end position="33"/>
    </location>
</feature>
<evidence type="ECO:0000256" key="10">
    <source>
        <dbReference type="SAM" id="Phobius"/>
    </source>
</evidence>
<dbReference type="EMBL" id="JANBUO010000515">
    <property type="protein sequence ID" value="KAJ2803511.1"/>
    <property type="molecule type" value="Genomic_DNA"/>
</dbReference>
<dbReference type="InterPro" id="IPR007653">
    <property type="entry name" value="SPC3"/>
</dbReference>
<evidence type="ECO:0000313" key="12">
    <source>
        <dbReference type="Proteomes" id="UP001140094"/>
    </source>
</evidence>
<keyword evidence="3 10" id="KW-0812">Transmembrane</keyword>
<comment type="caution">
    <text evidence="11">The sequence shown here is derived from an EMBL/GenBank/DDBJ whole genome shotgun (WGS) entry which is preliminary data.</text>
</comment>
<evidence type="ECO:0000256" key="7">
    <source>
        <dbReference type="ARBA" id="ARBA00023136"/>
    </source>
</evidence>
<sequence>MYNFLQRLSAITSFAMSTLMVMAILISVTTPLIPSSPTHSLTLRGVQTTTGRRVDTLDKKSRSAEYAQLTFDVDADLTSMFNWNTKLLFAYITADYRAPGFETNRVVVWDRIVRNRRQAKLRLRKHQNKYLLRNYALTFEGVEAANLTLHINPVPYLGLMYDRSATSIPLSLPRAAGSAGQAGR</sequence>
<keyword evidence="6 10" id="KW-1133">Transmembrane helix</keyword>
<reference evidence="11" key="1">
    <citation type="submission" date="2022-07" db="EMBL/GenBank/DDBJ databases">
        <title>Phylogenomic reconstructions and comparative analyses of Kickxellomycotina fungi.</title>
        <authorList>
            <person name="Reynolds N.K."/>
            <person name="Stajich J.E."/>
            <person name="Barry K."/>
            <person name="Grigoriev I.V."/>
            <person name="Crous P."/>
            <person name="Smith M.E."/>
        </authorList>
    </citation>
    <scope>NUCLEOTIDE SEQUENCE</scope>
    <source>
        <strain evidence="11">NRRL 1565</strain>
    </source>
</reference>
<dbReference type="Pfam" id="PF04573">
    <property type="entry name" value="SPC22"/>
    <property type="match status" value="1"/>
</dbReference>
<keyword evidence="7 9" id="KW-0472">Membrane</keyword>
<evidence type="ECO:0000256" key="6">
    <source>
        <dbReference type="ARBA" id="ARBA00022989"/>
    </source>
</evidence>
<comment type="function">
    <text evidence="8">Essential component of the signal peptidase complex (SPC) which catalyzes the cleavage of N-terminal signal sequences from nascent proteins as they are translocated into the lumen of the endoplasmic reticulum. Essential for the SPC catalytic activity, possibly by stabilizing and positioning the active center of the complex close to the lumenal surface. Essential for viability.</text>
</comment>
<dbReference type="PANTHER" id="PTHR12804">
    <property type="entry name" value="MICROSOMAL SIGNAL PEPTIDASE 23 KD SUBUNIT SPC22/23"/>
    <property type="match status" value="1"/>
</dbReference>
<dbReference type="OrthoDB" id="10261524at2759"/>